<keyword evidence="2" id="KW-0812">Transmembrane</keyword>
<feature type="transmembrane region" description="Helical" evidence="2">
    <location>
        <begin position="354"/>
        <end position="373"/>
    </location>
</feature>
<feature type="transmembrane region" description="Helical" evidence="2">
    <location>
        <begin position="167"/>
        <end position="187"/>
    </location>
</feature>
<dbReference type="OrthoDB" id="275020at2"/>
<organism evidence="3 4">
    <name type="scientific">Botrimarina hoheduenensis</name>
    <dbReference type="NCBI Taxonomy" id="2528000"/>
    <lineage>
        <taxon>Bacteria</taxon>
        <taxon>Pseudomonadati</taxon>
        <taxon>Planctomycetota</taxon>
        <taxon>Planctomycetia</taxon>
        <taxon>Pirellulales</taxon>
        <taxon>Lacipirellulaceae</taxon>
        <taxon>Botrimarina</taxon>
    </lineage>
</organism>
<evidence type="ECO:0000313" key="3">
    <source>
        <dbReference type="EMBL" id="TWT47363.1"/>
    </source>
</evidence>
<feature type="transmembrane region" description="Helical" evidence="2">
    <location>
        <begin position="140"/>
        <end position="160"/>
    </location>
</feature>
<gene>
    <name evidence="3" type="ORF">Pla111_09760</name>
</gene>
<feature type="transmembrane region" description="Helical" evidence="2">
    <location>
        <begin position="385"/>
        <end position="402"/>
    </location>
</feature>
<keyword evidence="2" id="KW-0472">Membrane</keyword>
<reference evidence="3 4" key="1">
    <citation type="submission" date="2019-02" db="EMBL/GenBank/DDBJ databases">
        <title>Deep-cultivation of Planctomycetes and their phenomic and genomic characterization uncovers novel biology.</title>
        <authorList>
            <person name="Wiegand S."/>
            <person name="Jogler M."/>
            <person name="Boedeker C."/>
            <person name="Pinto D."/>
            <person name="Vollmers J."/>
            <person name="Rivas-Marin E."/>
            <person name="Kohn T."/>
            <person name="Peeters S.H."/>
            <person name="Heuer A."/>
            <person name="Rast P."/>
            <person name="Oberbeckmann S."/>
            <person name="Bunk B."/>
            <person name="Jeske O."/>
            <person name="Meyerdierks A."/>
            <person name="Storesund J.E."/>
            <person name="Kallscheuer N."/>
            <person name="Luecker S."/>
            <person name="Lage O.M."/>
            <person name="Pohl T."/>
            <person name="Merkel B.J."/>
            <person name="Hornburger P."/>
            <person name="Mueller R.-W."/>
            <person name="Bruemmer F."/>
            <person name="Labrenz M."/>
            <person name="Spormann A.M."/>
            <person name="Op Den Camp H."/>
            <person name="Overmann J."/>
            <person name="Amann R."/>
            <person name="Jetten M.S.M."/>
            <person name="Mascher T."/>
            <person name="Medema M.H."/>
            <person name="Devos D.P."/>
            <person name="Kaster A.-K."/>
            <person name="Ovreas L."/>
            <person name="Rohde M."/>
            <person name="Galperin M.Y."/>
            <person name="Jogler C."/>
        </authorList>
    </citation>
    <scope>NUCLEOTIDE SEQUENCE [LARGE SCALE GENOMIC DNA]</scope>
    <source>
        <strain evidence="3 4">Pla111</strain>
    </source>
</reference>
<accession>A0A5C5WAS8</accession>
<dbReference type="Proteomes" id="UP000318995">
    <property type="component" value="Unassembled WGS sequence"/>
</dbReference>
<sequence>MISNDSLLIAFSYAFIAVMATLLIVPILRRRTDVLTAWNTFLIGAIIFTGVSGIRCANAPHYLPGYTGSDYSLYYLGTVIFYSITVLTYYFFKFPRRLAGITLRNSPPLSGGILVVMVILLMGIGVFQRVQVPIPGLAQLLFQFGVMTPFFALAIAFVAWYRSPSNLLLLVLLLFVGAATLIGSLSLGGSRRYLISALACPAIAYYWISLRYQPNRKIFTQTAIALAITMPIVLGYGLIRHASANTSAQGMQRGVAIVKALPSAIRSGGTSEGLTGQDSVECALLVIHMLNDGSDRLEVDPLYSIKYILGNPIPRVLWPEKPVAIGATLPEVAGIKYTNANLGINVAAQCYYDGGLWVHVLYGMLMGAFLRYFDELLIRQAGNPLLIGALVGMSAQLIGWPRGGIEVIGLQVVLAFIVMVLVNLGFRLIFGTGFTYPRTDHLLRYPAMRSPADWALWMQSFTAPATSARRYRDEDPNEPGIDAPPASQNVR</sequence>
<evidence type="ECO:0000256" key="1">
    <source>
        <dbReference type="SAM" id="MobiDB-lite"/>
    </source>
</evidence>
<comment type="caution">
    <text evidence="3">The sequence shown here is derived from an EMBL/GenBank/DDBJ whole genome shotgun (WGS) entry which is preliminary data.</text>
</comment>
<dbReference type="AlphaFoldDB" id="A0A5C5WAS8"/>
<feature type="transmembrane region" description="Helical" evidence="2">
    <location>
        <begin position="6"/>
        <end position="28"/>
    </location>
</feature>
<proteinExistence type="predicted"/>
<dbReference type="RefSeq" id="WP_146571923.1">
    <property type="nucleotide sequence ID" value="NZ_SJPH01000002.1"/>
</dbReference>
<name>A0A5C5WAS8_9BACT</name>
<protein>
    <submittedName>
        <fullName evidence="3">Uncharacterized protein</fullName>
    </submittedName>
</protein>
<feature type="transmembrane region" description="Helical" evidence="2">
    <location>
        <begin position="74"/>
        <end position="92"/>
    </location>
</feature>
<feature type="transmembrane region" description="Helical" evidence="2">
    <location>
        <begin position="408"/>
        <end position="430"/>
    </location>
</feature>
<keyword evidence="4" id="KW-1185">Reference proteome</keyword>
<feature type="transmembrane region" description="Helical" evidence="2">
    <location>
        <begin position="35"/>
        <end position="54"/>
    </location>
</feature>
<feature type="transmembrane region" description="Helical" evidence="2">
    <location>
        <begin position="222"/>
        <end position="239"/>
    </location>
</feature>
<feature type="transmembrane region" description="Helical" evidence="2">
    <location>
        <begin position="193"/>
        <end position="210"/>
    </location>
</feature>
<keyword evidence="2" id="KW-1133">Transmembrane helix</keyword>
<dbReference type="EMBL" id="SJPH01000002">
    <property type="protein sequence ID" value="TWT47363.1"/>
    <property type="molecule type" value="Genomic_DNA"/>
</dbReference>
<evidence type="ECO:0000256" key="2">
    <source>
        <dbReference type="SAM" id="Phobius"/>
    </source>
</evidence>
<evidence type="ECO:0000313" key="4">
    <source>
        <dbReference type="Proteomes" id="UP000318995"/>
    </source>
</evidence>
<feature type="transmembrane region" description="Helical" evidence="2">
    <location>
        <begin position="113"/>
        <end position="134"/>
    </location>
</feature>
<feature type="region of interest" description="Disordered" evidence="1">
    <location>
        <begin position="468"/>
        <end position="491"/>
    </location>
</feature>